<comment type="caution">
    <text evidence="2">The sequence shown here is derived from an EMBL/GenBank/DDBJ whole genome shotgun (WGS) entry which is preliminary data.</text>
</comment>
<dbReference type="Proteomes" id="UP000003374">
    <property type="component" value="Unassembled WGS sequence"/>
</dbReference>
<keyword evidence="1" id="KW-0812">Transmembrane</keyword>
<sequence length="37" mass="3995">MWKGLTADDVLIEESTGTGLYLALLIAIVFSPHAFNS</sequence>
<keyword evidence="1" id="KW-0472">Membrane</keyword>
<proteinExistence type="predicted"/>
<feature type="transmembrane region" description="Helical" evidence="1">
    <location>
        <begin position="20"/>
        <end position="36"/>
    </location>
</feature>
<keyword evidence="1" id="KW-1133">Transmembrane helix</keyword>
<dbReference type="STRING" id="314278.NB231_09598"/>
<organism evidence="2 3">
    <name type="scientific">Nitrococcus mobilis Nb-231</name>
    <dbReference type="NCBI Taxonomy" id="314278"/>
    <lineage>
        <taxon>Bacteria</taxon>
        <taxon>Pseudomonadati</taxon>
        <taxon>Pseudomonadota</taxon>
        <taxon>Gammaproteobacteria</taxon>
        <taxon>Chromatiales</taxon>
        <taxon>Ectothiorhodospiraceae</taxon>
        <taxon>Nitrococcus</taxon>
    </lineage>
</organism>
<name>A4BN97_9GAMM</name>
<accession>A4BN97</accession>
<reference evidence="2 3" key="1">
    <citation type="submission" date="2006-02" db="EMBL/GenBank/DDBJ databases">
        <authorList>
            <person name="Waterbury J."/>
            <person name="Ferriera S."/>
            <person name="Johnson J."/>
            <person name="Kravitz S."/>
            <person name="Halpern A."/>
            <person name="Remington K."/>
            <person name="Beeson K."/>
            <person name="Tran B."/>
            <person name="Rogers Y.-H."/>
            <person name="Friedman R."/>
            <person name="Venter J.C."/>
        </authorList>
    </citation>
    <scope>NUCLEOTIDE SEQUENCE [LARGE SCALE GENOMIC DNA]</scope>
    <source>
        <strain evidence="2 3">Nb-231</strain>
    </source>
</reference>
<dbReference type="EMBL" id="AAOF01000002">
    <property type="protein sequence ID" value="EAR22696.1"/>
    <property type="molecule type" value="Genomic_DNA"/>
</dbReference>
<keyword evidence="3" id="KW-1185">Reference proteome</keyword>
<evidence type="ECO:0000313" key="3">
    <source>
        <dbReference type="Proteomes" id="UP000003374"/>
    </source>
</evidence>
<dbReference type="AlphaFoldDB" id="A4BN97"/>
<evidence type="ECO:0000256" key="1">
    <source>
        <dbReference type="SAM" id="Phobius"/>
    </source>
</evidence>
<gene>
    <name evidence="2" type="ORF">NB231_09598</name>
</gene>
<protein>
    <submittedName>
        <fullName evidence="2">Uncharacterized protein</fullName>
    </submittedName>
</protein>
<evidence type="ECO:0000313" key="2">
    <source>
        <dbReference type="EMBL" id="EAR22696.1"/>
    </source>
</evidence>
<dbReference type="HOGENOM" id="CLU_3346387_0_0_6"/>